<protein>
    <submittedName>
        <fullName evidence="1">Uncharacterized protein</fullName>
    </submittedName>
</protein>
<evidence type="ECO:0000313" key="2">
    <source>
        <dbReference type="Proteomes" id="UP000265882"/>
    </source>
</evidence>
<comment type="caution">
    <text evidence="1">The sequence shown here is derived from an EMBL/GenBank/DDBJ whole genome shotgun (WGS) entry which is preliminary data.</text>
</comment>
<dbReference type="Proteomes" id="UP000265882">
    <property type="component" value="Unassembled WGS sequence"/>
</dbReference>
<accession>A0A3A4P4P8</accession>
<organism evidence="1 2">
    <name type="scientific">Abyssobacteria bacterium (strain SURF_5)</name>
    <dbReference type="NCBI Taxonomy" id="2093360"/>
    <lineage>
        <taxon>Bacteria</taxon>
        <taxon>Pseudomonadati</taxon>
        <taxon>Candidatus Hydrogenedentota</taxon>
        <taxon>Candidatus Abyssobacteria</taxon>
    </lineage>
</organism>
<gene>
    <name evidence="1" type="ORF">C4520_01830</name>
</gene>
<dbReference type="AlphaFoldDB" id="A0A3A4P4P8"/>
<proteinExistence type="predicted"/>
<name>A0A3A4P4P8_ABYX5</name>
<evidence type="ECO:0000313" key="1">
    <source>
        <dbReference type="EMBL" id="RJP25785.1"/>
    </source>
</evidence>
<dbReference type="EMBL" id="QZKU01000018">
    <property type="protein sequence ID" value="RJP25785.1"/>
    <property type="molecule type" value="Genomic_DNA"/>
</dbReference>
<sequence length="97" mass="11688">MAKYDRKRLTGDIERKRRTLSSLSDDQLKKEVEHTHKLLEFSLPTCLRKRTESIVSSRAPGKIETELERFTYETYWLQLLIDYEKQVKEETERRKIA</sequence>
<reference evidence="1 2" key="1">
    <citation type="journal article" date="2017" name="ISME J.">
        <title>Energy and carbon metabolisms in a deep terrestrial subsurface fluid microbial community.</title>
        <authorList>
            <person name="Momper L."/>
            <person name="Jungbluth S.P."/>
            <person name="Lee M.D."/>
            <person name="Amend J.P."/>
        </authorList>
    </citation>
    <scope>NUCLEOTIDE SEQUENCE [LARGE SCALE GENOMIC DNA]</scope>
    <source>
        <strain evidence="1">SURF_5</strain>
    </source>
</reference>